<dbReference type="CDD" id="cd06853">
    <property type="entry name" value="GT_WecA_like"/>
    <property type="match status" value="1"/>
</dbReference>
<dbReference type="GO" id="GO:0005886">
    <property type="term" value="C:plasma membrane"/>
    <property type="evidence" value="ECO:0007669"/>
    <property type="project" value="UniProtKB-SubCell"/>
</dbReference>
<dbReference type="GO" id="GO:0071555">
    <property type="term" value="P:cell wall organization"/>
    <property type="evidence" value="ECO:0007669"/>
    <property type="project" value="TreeGrafter"/>
</dbReference>
<accession>A0A383BYQ8</accession>
<dbReference type="GO" id="GO:0016780">
    <property type="term" value="F:phosphotransferase activity, for other substituted phosphate groups"/>
    <property type="evidence" value="ECO:0007669"/>
    <property type="project" value="InterPro"/>
</dbReference>
<dbReference type="Pfam" id="PF00953">
    <property type="entry name" value="Glycos_transf_4"/>
    <property type="match status" value="1"/>
</dbReference>
<feature type="transmembrane region" description="Helical" evidence="7">
    <location>
        <begin position="124"/>
        <end position="146"/>
    </location>
</feature>
<feature type="transmembrane region" description="Helical" evidence="7">
    <location>
        <begin position="62"/>
        <end position="79"/>
    </location>
</feature>
<feature type="transmembrane region" description="Helical" evidence="7">
    <location>
        <begin position="36"/>
        <end position="55"/>
    </location>
</feature>
<sequence>MLAAGLTAAFILLLSPIARSIDLVAYPGGRRQHSQPVPLVGGISIILAVCLCALLSPLNLSHFRVLFFSVIILTFVCVLDDHRDIKASIKFLFQILVVGILINFDDVTVLYLGELFPDQGRQGLGLLAVPFTLVAIIGVMNAVNMIDGHDGLAGSCALITLCAILLLPGLMVQPELTQLYYHLAPDKLVEAISTLQVRFEIGYA</sequence>
<keyword evidence="2" id="KW-1003">Cell membrane</keyword>
<name>A0A383BYQ8_9ZZZZ</name>
<dbReference type="EMBL" id="UINC01204528">
    <property type="protein sequence ID" value="SVE25297.1"/>
    <property type="molecule type" value="Genomic_DNA"/>
</dbReference>
<feature type="non-terminal residue" evidence="8">
    <location>
        <position position="204"/>
    </location>
</feature>
<dbReference type="GO" id="GO:0009103">
    <property type="term" value="P:lipopolysaccharide biosynthetic process"/>
    <property type="evidence" value="ECO:0007669"/>
    <property type="project" value="TreeGrafter"/>
</dbReference>
<evidence type="ECO:0000256" key="4">
    <source>
        <dbReference type="ARBA" id="ARBA00022692"/>
    </source>
</evidence>
<evidence type="ECO:0000256" key="7">
    <source>
        <dbReference type="SAM" id="Phobius"/>
    </source>
</evidence>
<keyword evidence="4 7" id="KW-0812">Transmembrane</keyword>
<feature type="transmembrane region" description="Helical" evidence="7">
    <location>
        <begin position="91"/>
        <end position="112"/>
    </location>
</feature>
<keyword evidence="3" id="KW-0808">Transferase</keyword>
<keyword evidence="5 7" id="KW-1133">Transmembrane helix</keyword>
<dbReference type="InterPro" id="IPR000715">
    <property type="entry name" value="Glycosyl_transferase_4"/>
</dbReference>
<organism evidence="8">
    <name type="scientific">marine metagenome</name>
    <dbReference type="NCBI Taxonomy" id="408172"/>
    <lineage>
        <taxon>unclassified sequences</taxon>
        <taxon>metagenomes</taxon>
        <taxon>ecological metagenomes</taxon>
    </lineage>
</organism>
<dbReference type="PANTHER" id="PTHR22926">
    <property type="entry name" value="PHOSPHO-N-ACETYLMURAMOYL-PENTAPEPTIDE-TRANSFERASE"/>
    <property type="match status" value="1"/>
</dbReference>
<evidence type="ECO:0000256" key="1">
    <source>
        <dbReference type="ARBA" id="ARBA00004651"/>
    </source>
</evidence>
<evidence type="ECO:0000256" key="2">
    <source>
        <dbReference type="ARBA" id="ARBA00022475"/>
    </source>
</evidence>
<evidence type="ECO:0000256" key="3">
    <source>
        <dbReference type="ARBA" id="ARBA00022679"/>
    </source>
</evidence>
<dbReference type="AlphaFoldDB" id="A0A383BYQ8"/>
<dbReference type="PANTHER" id="PTHR22926:SF3">
    <property type="entry name" value="UNDECAPRENYL-PHOSPHATE ALPHA-N-ACETYLGLUCOSAMINYL 1-PHOSPHATE TRANSFERASE"/>
    <property type="match status" value="1"/>
</dbReference>
<feature type="transmembrane region" description="Helical" evidence="7">
    <location>
        <begin position="152"/>
        <end position="172"/>
    </location>
</feature>
<dbReference type="GO" id="GO:0044038">
    <property type="term" value="P:cell wall macromolecule biosynthetic process"/>
    <property type="evidence" value="ECO:0007669"/>
    <property type="project" value="TreeGrafter"/>
</dbReference>
<evidence type="ECO:0000256" key="6">
    <source>
        <dbReference type="ARBA" id="ARBA00023136"/>
    </source>
</evidence>
<reference evidence="8" key="1">
    <citation type="submission" date="2018-05" db="EMBL/GenBank/DDBJ databases">
        <authorList>
            <person name="Lanie J.A."/>
            <person name="Ng W.-L."/>
            <person name="Kazmierczak K.M."/>
            <person name="Andrzejewski T.M."/>
            <person name="Davidsen T.M."/>
            <person name="Wayne K.J."/>
            <person name="Tettelin H."/>
            <person name="Glass J.I."/>
            <person name="Rusch D."/>
            <person name="Podicherti R."/>
            <person name="Tsui H.-C.T."/>
            <person name="Winkler M.E."/>
        </authorList>
    </citation>
    <scope>NUCLEOTIDE SEQUENCE</scope>
</reference>
<evidence type="ECO:0000313" key="8">
    <source>
        <dbReference type="EMBL" id="SVE25297.1"/>
    </source>
</evidence>
<proteinExistence type="predicted"/>
<gene>
    <name evidence="8" type="ORF">METZ01_LOCUS478151</name>
</gene>
<protein>
    <submittedName>
        <fullName evidence="8">Uncharacterized protein</fullName>
    </submittedName>
</protein>
<evidence type="ECO:0000256" key="5">
    <source>
        <dbReference type="ARBA" id="ARBA00022989"/>
    </source>
</evidence>
<keyword evidence="6 7" id="KW-0472">Membrane</keyword>
<comment type="subcellular location">
    <subcellularLocation>
        <location evidence="1">Cell membrane</location>
        <topology evidence="1">Multi-pass membrane protein</topology>
    </subcellularLocation>
</comment>